<evidence type="ECO:0000256" key="1">
    <source>
        <dbReference type="SAM" id="MobiDB-lite"/>
    </source>
</evidence>
<feature type="region of interest" description="Disordered" evidence="1">
    <location>
        <begin position="455"/>
        <end position="523"/>
    </location>
</feature>
<accession>A0A168KQ88</accession>
<keyword evidence="3" id="KW-1185">Reference proteome</keyword>
<dbReference type="EMBL" id="LT550257">
    <property type="protein sequence ID" value="SAL95167.1"/>
    <property type="molecule type" value="Genomic_DNA"/>
</dbReference>
<gene>
    <name evidence="2" type="primary">ABSGL_00482.1 scaffold 785</name>
</gene>
<name>A0A168KQ88_ABSGL</name>
<dbReference type="InterPro" id="IPR004242">
    <property type="entry name" value="Transposase_21"/>
</dbReference>
<dbReference type="PANTHER" id="PTHR48209">
    <property type="entry name" value="AGL056WP"/>
    <property type="match status" value="1"/>
</dbReference>
<feature type="non-terminal residue" evidence="2">
    <location>
        <position position="1"/>
    </location>
</feature>
<dbReference type="AlphaFoldDB" id="A0A168KQ88"/>
<evidence type="ECO:0000313" key="2">
    <source>
        <dbReference type="EMBL" id="SAL95167.1"/>
    </source>
</evidence>
<dbReference type="OrthoDB" id="2281940at2759"/>
<sequence>HTRNLLLNNFDNDTNVYKDIFDGSIFKGCDRSASDLFIGLYIDGFFTNSKQSQSLELIQLVLYNFPPSIRYKNDMMMKYAVLPGPRSPSNAHLFSYLKPLYDELHSLATGGISLVCDDNVHRSFKLHTLVFTGDMLAVAPLAGHLGHNSMRPCRICTVPFIPATSTIPKIPKHLPTFASGIPSVRKRTIQDFHAGDENMCLQPSDAAKMVPGFGGPFFFGLDELHLIGMGLCHHLYKLFKGEYDGENAFKHTRTNTNLWSLSKPKPWWAQFEKDLESSRLTIPKHEFHGSFRVPGSRYSVRAVDWIDLVRYVLPALVVPSLSSDAVTAVMAVVRFVQLTQRKRITEEGLLMMDEDLTTWNDFIELMQQNLIVGRNFVTPNHHYLSHVTEAIRQLGPMYSYSARSMERSIGTLKRLIRSKQDSGINGINVMLDLSALAYVDLLGDLDLKVYDNEVYEYGDDDDNDDDDDGNDDDDDGNDDDDDGNDDSSEDDDDDDEDDSSEDDNDDEDDDSDDSDDSDDADAKLGKSRTLLDITDQNGWPDLLRPMFANNSSFFAAGCHLSYSGSAFKNGVKLSKRLYRFIIPSTGGTTKWLYFGNVHFYLQNDHNIYALTTVHDTFLSPINNMPASKANCDDPISLIKIVQA</sequence>
<dbReference type="Pfam" id="PF02992">
    <property type="entry name" value="Transposase_21"/>
    <property type="match status" value="1"/>
</dbReference>
<dbReference type="Proteomes" id="UP000078561">
    <property type="component" value="Unassembled WGS sequence"/>
</dbReference>
<proteinExistence type="predicted"/>
<protein>
    <submittedName>
        <fullName evidence="2">Uncharacterized protein</fullName>
    </submittedName>
</protein>
<dbReference type="STRING" id="4829.A0A168KQ88"/>
<feature type="compositionally biased region" description="Acidic residues" evidence="1">
    <location>
        <begin position="455"/>
        <end position="519"/>
    </location>
</feature>
<dbReference type="PANTHER" id="PTHR48209:SF2">
    <property type="entry name" value="FI24008P1"/>
    <property type="match status" value="1"/>
</dbReference>
<dbReference type="InParanoid" id="A0A168KQ88"/>
<evidence type="ECO:0000313" key="3">
    <source>
        <dbReference type="Proteomes" id="UP000078561"/>
    </source>
</evidence>
<reference evidence="2" key="1">
    <citation type="submission" date="2016-04" db="EMBL/GenBank/DDBJ databases">
        <authorList>
            <person name="Evans L.H."/>
            <person name="Alamgir A."/>
            <person name="Owens N."/>
            <person name="Weber N.D."/>
            <person name="Virtaneva K."/>
            <person name="Barbian K."/>
            <person name="Babar A."/>
            <person name="Rosenke K."/>
        </authorList>
    </citation>
    <scope>NUCLEOTIDE SEQUENCE [LARGE SCALE GENOMIC DNA]</scope>
    <source>
        <strain evidence="2">CBS 101.48</strain>
    </source>
</reference>
<organism evidence="2">
    <name type="scientific">Absidia glauca</name>
    <name type="common">Pin mould</name>
    <dbReference type="NCBI Taxonomy" id="4829"/>
    <lineage>
        <taxon>Eukaryota</taxon>
        <taxon>Fungi</taxon>
        <taxon>Fungi incertae sedis</taxon>
        <taxon>Mucoromycota</taxon>
        <taxon>Mucoromycotina</taxon>
        <taxon>Mucoromycetes</taxon>
        <taxon>Mucorales</taxon>
        <taxon>Cunninghamellaceae</taxon>
        <taxon>Absidia</taxon>
    </lineage>
</organism>